<dbReference type="GO" id="GO:0004497">
    <property type="term" value="F:monooxygenase activity"/>
    <property type="evidence" value="ECO:0007669"/>
    <property type="project" value="UniProtKB-KW"/>
</dbReference>
<comment type="caution">
    <text evidence="10">The sequence shown here is derived from an EMBL/GenBank/DDBJ whole genome shotgun (WGS) entry which is preliminary data.</text>
</comment>
<dbReference type="SUPFAM" id="SSF48264">
    <property type="entry name" value="Cytochrome P450"/>
    <property type="match status" value="1"/>
</dbReference>
<evidence type="ECO:0000256" key="5">
    <source>
        <dbReference type="ARBA" id="ARBA00023002"/>
    </source>
</evidence>
<dbReference type="PRINTS" id="PR00385">
    <property type="entry name" value="P450"/>
</dbReference>
<sequence>MDGTGAASSLLGETRYTLDGSAKPLSYFFTTILLVIFVYSLQGTKLNTPSINQKRRFELTDSRPKRNYLLNARKLMQQWFTANPNKPTQMITDMGNTIVLPPSMANEIRNHSDLSFTAFSQEVKKSVPECESYDRRRRDTDNSMAQFFQTKYPGFDAFAEGGHDSITLVVINKDLTKQLAKVTEPLAEEASLALLKIFTAEKEWHSIPMRATLLHFIARISSRVFLGTELCRNEAWLEITKNYTLNGFTAGDRLREYPPFLRPIVHWFLPGCQEARRQIKAAAKIIQPIIDERKVLKAKAVAEGIPEPVYQDAIEWFEQASKSKGTAYDPALSQLFLSTVAIHTTTDLLGQVLVDLAKHPEIIEELRKEVRTVLQEGGWKKTSLYNMKLLDSVVKESQRIKPLQLASMQRIAIKDVTLSDGTFIPKGANTAVSSHSQWNAAVYPEPEKWDAYRFLRMREEPGKENVSQLVSTLPEHLGFGHGKHACPGRFFAANEIKIALVHLLLQYEWKLPVGADTSITDYGVNPLLNPGLELEIRRRADEVDLTC</sequence>
<dbReference type="GO" id="GO:0020037">
    <property type="term" value="F:heme binding"/>
    <property type="evidence" value="ECO:0007669"/>
    <property type="project" value="InterPro"/>
</dbReference>
<dbReference type="GO" id="GO:0005506">
    <property type="term" value="F:iron ion binding"/>
    <property type="evidence" value="ECO:0007669"/>
    <property type="project" value="InterPro"/>
</dbReference>
<dbReference type="CDD" id="cd11041">
    <property type="entry name" value="CYP503A1-like"/>
    <property type="match status" value="1"/>
</dbReference>
<keyword evidence="11" id="KW-1185">Reference proteome</keyword>
<evidence type="ECO:0000313" key="11">
    <source>
        <dbReference type="Proteomes" id="UP001056436"/>
    </source>
</evidence>
<evidence type="ECO:0000256" key="7">
    <source>
        <dbReference type="ARBA" id="ARBA00023033"/>
    </source>
</evidence>
<dbReference type="AlphaFoldDB" id="A0A9Q0B730"/>
<evidence type="ECO:0000256" key="8">
    <source>
        <dbReference type="PIRSR" id="PIRSR602403-1"/>
    </source>
</evidence>
<evidence type="ECO:0000256" key="3">
    <source>
        <dbReference type="ARBA" id="ARBA00022617"/>
    </source>
</evidence>
<accession>A0A9Q0B730</accession>
<dbReference type="PANTHER" id="PTHR46206:SF2">
    <property type="entry name" value="CYTOCHROME P450 MONOOXYGENASE AUSG-RELATED"/>
    <property type="match status" value="1"/>
</dbReference>
<proteinExistence type="inferred from homology"/>
<dbReference type="InterPro" id="IPR017972">
    <property type="entry name" value="Cyt_P450_CS"/>
</dbReference>
<dbReference type="OrthoDB" id="1844152at2759"/>
<dbReference type="PANTHER" id="PTHR46206">
    <property type="entry name" value="CYTOCHROME P450"/>
    <property type="match status" value="1"/>
</dbReference>
<gene>
    <name evidence="10" type="ORF">CABS02_04299</name>
</gene>
<dbReference type="InterPro" id="IPR002403">
    <property type="entry name" value="Cyt_P450_E_grp-IV"/>
</dbReference>
<dbReference type="PRINTS" id="PR00465">
    <property type="entry name" value="EP450IV"/>
</dbReference>
<evidence type="ECO:0000256" key="1">
    <source>
        <dbReference type="ARBA" id="ARBA00001971"/>
    </source>
</evidence>
<protein>
    <submittedName>
        <fullName evidence="10">Cytochrome P450</fullName>
    </submittedName>
</protein>
<dbReference type="PROSITE" id="PS00086">
    <property type="entry name" value="CYTOCHROME_P450"/>
    <property type="match status" value="1"/>
</dbReference>
<reference evidence="10" key="1">
    <citation type="submission" date="2019-01" db="EMBL/GenBank/DDBJ databases">
        <title>Colletotrichum abscissum LGMF1257.</title>
        <authorList>
            <person name="Baroncelli R."/>
        </authorList>
    </citation>
    <scope>NUCLEOTIDE SEQUENCE</scope>
    <source>
        <strain evidence="10">Ca142</strain>
    </source>
</reference>
<evidence type="ECO:0000256" key="6">
    <source>
        <dbReference type="ARBA" id="ARBA00023004"/>
    </source>
</evidence>
<dbReference type="InterPro" id="IPR036396">
    <property type="entry name" value="Cyt_P450_sf"/>
</dbReference>
<feature type="binding site" description="axial binding residue" evidence="8">
    <location>
        <position position="486"/>
    </location>
    <ligand>
        <name>heme</name>
        <dbReference type="ChEBI" id="CHEBI:30413"/>
    </ligand>
    <ligandPart>
        <name>Fe</name>
        <dbReference type="ChEBI" id="CHEBI:18248"/>
    </ligandPart>
</feature>
<organism evidence="10 11">
    <name type="scientific">Colletotrichum abscissum</name>
    <dbReference type="NCBI Taxonomy" id="1671311"/>
    <lineage>
        <taxon>Eukaryota</taxon>
        <taxon>Fungi</taxon>
        <taxon>Dikarya</taxon>
        <taxon>Ascomycota</taxon>
        <taxon>Pezizomycotina</taxon>
        <taxon>Sordariomycetes</taxon>
        <taxon>Hypocreomycetidae</taxon>
        <taxon>Glomerellales</taxon>
        <taxon>Glomerellaceae</taxon>
        <taxon>Colletotrichum</taxon>
        <taxon>Colletotrichum acutatum species complex</taxon>
    </lineage>
</organism>
<evidence type="ECO:0000256" key="2">
    <source>
        <dbReference type="ARBA" id="ARBA00010617"/>
    </source>
</evidence>
<dbReference type="GO" id="GO:0016705">
    <property type="term" value="F:oxidoreductase activity, acting on paired donors, with incorporation or reduction of molecular oxygen"/>
    <property type="evidence" value="ECO:0007669"/>
    <property type="project" value="InterPro"/>
</dbReference>
<keyword evidence="6 8" id="KW-0408">Iron</keyword>
<dbReference type="Proteomes" id="UP001056436">
    <property type="component" value="Unassembled WGS sequence"/>
</dbReference>
<evidence type="ECO:0000256" key="9">
    <source>
        <dbReference type="RuleBase" id="RU000461"/>
    </source>
</evidence>
<keyword evidence="5 9" id="KW-0560">Oxidoreductase</keyword>
<name>A0A9Q0B730_9PEZI</name>
<keyword evidence="3 8" id="KW-0349">Heme</keyword>
<comment type="cofactor">
    <cofactor evidence="1 8">
        <name>heme</name>
        <dbReference type="ChEBI" id="CHEBI:30413"/>
    </cofactor>
</comment>
<keyword evidence="4 8" id="KW-0479">Metal-binding</keyword>
<comment type="similarity">
    <text evidence="2 9">Belongs to the cytochrome P450 family.</text>
</comment>
<evidence type="ECO:0000313" key="10">
    <source>
        <dbReference type="EMBL" id="KAI3555543.1"/>
    </source>
</evidence>
<dbReference type="Gene3D" id="1.10.630.10">
    <property type="entry name" value="Cytochrome P450"/>
    <property type="match status" value="1"/>
</dbReference>
<evidence type="ECO:0000256" key="4">
    <source>
        <dbReference type="ARBA" id="ARBA00022723"/>
    </source>
</evidence>
<dbReference type="Pfam" id="PF00067">
    <property type="entry name" value="p450"/>
    <property type="match status" value="1"/>
</dbReference>
<keyword evidence="7 9" id="KW-0503">Monooxygenase</keyword>
<dbReference type="InterPro" id="IPR001128">
    <property type="entry name" value="Cyt_P450"/>
</dbReference>
<dbReference type="EMBL" id="SDAQ01000017">
    <property type="protein sequence ID" value="KAI3555543.1"/>
    <property type="molecule type" value="Genomic_DNA"/>
</dbReference>